<dbReference type="SUPFAM" id="SSF56112">
    <property type="entry name" value="Protein kinase-like (PK-like)"/>
    <property type="match status" value="1"/>
</dbReference>
<evidence type="ECO:0000313" key="4">
    <source>
        <dbReference type="EMBL" id="KIW84158.1"/>
    </source>
</evidence>
<dbReference type="STRING" id="1442368.A0A0D2GT27"/>
<dbReference type="InterPro" id="IPR011009">
    <property type="entry name" value="Kinase-like_dom_sf"/>
</dbReference>
<dbReference type="EC" id="2.7.1.172" evidence="1"/>
<gene>
    <name evidence="4" type="ORF">Z517_03407</name>
</gene>
<dbReference type="VEuPathDB" id="FungiDB:Z517_03407"/>
<dbReference type="HOGENOM" id="CLU_606957_0_0_1"/>
<dbReference type="PANTHER" id="PTHR12149">
    <property type="entry name" value="FRUCTOSAMINE 3 KINASE-RELATED PROTEIN"/>
    <property type="match status" value="1"/>
</dbReference>
<dbReference type="RefSeq" id="XP_013287966.1">
    <property type="nucleotide sequence ID" value="XM_013432512.1"/>
</dbReference>
<accession>A0A0D2GT27</accession>
<proteinExistence type="predicted"/>
<dbReference type="Pfam" id="PF00646">
    <property type="entry name" value="F-box"/>
    <property type="match status" value="1"/>
</dbReference>
<dbReference type="Pfam" id="PF03881">
    <property type="entry name" value="Fructosamin_kin"/>
    <property type="match status" value="1"/>
</dbReference>
<evidence type="ECO:0000256" key="1">
    <source>
        <dbReference type="ARBA" id="ARBA00011961"/>
    </source>
</evidence>
<reference evidence="4 5" key="1">
    <citation type="submission" date="2015-01" db="EMBL/GenBank/DDBJ databases">
        <title>The Genome Sequence of Fonsecaea pedrosoi CBS 271.37.</title>
        <authorList>
            <consortium name="The Broad Institute Genomics Platform"/>
            <person name="Cuomo C."/>
            <person name="de Hoog S."/>
            <person name="Gorbushina A."/>
            <person name="Stielow B."/>
            <person name="Teixiera M."/>
            <person name="Abouelleil A."/>
            <person name="Chapman S.B."/>
            <person name="Priest M."/>
            <person name="Young S.K."/>
            <person name="Wortman J."/>
            <person name="Nusbaum C."/>
            <person name="Birren B."/>
        </authorList>
    </citation>
    <scope>NUCLEOTIDE SEQUENCE [LARGE SCALE GENOMIC DNA]</scope>
    <source>
        <strain evidence="4 5">CBS 271.37</strain>
    </source>
</reference>
<comment type="catalytic activity">
    <reaction evidence="2">
        <text>N(6)-D-ribulosyl-L-lysyl-[protein] + ATP = N(6)-(3-O-phospho-D-ribulosyl)-L-lysyl-[protein] + ADP + H(+)</text>
        <dbReference type="Rhea" id="RHEA:48432"/>
        <dbReference type="Rhea" id="RHEA-COMP:12103"/>
        <dbReference type="Rhea" id="RHEA-COMP:12104"/>
        <dbReference type="ChEBI" id="CHEBI:15378"/>
        <dbReference type="ChEBI" id="CHEBI:30616"/>
        <dbReference type="ChEBI" id="CHEBI:90418"/>
        <dbReference type="ChEBI" id="CHEBI:90420"/>
        <dbReference type="ChEBI" id="CHEBI:456216"/>
        <dbReference type="EC" id="2.7.1.172"/>
    </reaction>
    <physiologicalReaction direction="left-to-right" evidence="2">
        <dbReference type="Rhea" id="RHEA:48433"/>
    </physiologicalReaction>
</comment>
<dbReference type="PROSITE" id="PS50181">
    <property type="entry name" value="FBOX"/>
    <property type="match status" value="1"/>
</dbReference>
<dbReference type="InterPro" id="IPR016477">
    <property type="entry name" value="Fructo-/Ketosamine-3-kinase"/>
</dbReference>
<dbReference type="Proteomes" id="UP000053029">
    <property type="component" value="Unassembled WGS sequence"/>
</dbReference>
<dbReference type="GO" id="GO:0102193">
    <property type="term" value="F:protein-ribulosamine 3-kinase activity"/>
    <property type="evidence" value="ECO:0007669"/>
    <property type="project" value="UniProtKB-EC"/>
</dbReference>
<dbReference type="PANTHER" id="PTHR12149:SF8">
    <property type="entry name" value="PROTEIN-RIBULOSAMINE 3-KINASE"/>
    <property type="match status" value="1"/>
</dbReference>
<dbReference type="EMBL" id="KN846970">
    <property type="protein sequence ID" value="KIW84158.1"/>
    <property type="molecule type" value="Genomic_DNA"/>
</dbReference>
<protein>
    <recommendedName>
        <fullName evidence="1">protein-ribulosamine 3-kinase</fullName>
        <ecNumber evidence="1">2.7.1.172</ecNumber>
    </recommendedName>
</protein>
<organism evidence="4 5">
    <name type="scientific">Fonsecaea pedrosoi CBS 271.37</name>
    <dbReference type="NCBI Taxonomy" id="1442368"/>
    <lineage>
        <taxon>Eukaryota</taxon>
        <taxon>Fungi</taxon>
        <taxon>Dikarya</taxon>
        <taxon>Ascomycota</taxon>
        <taxon>Pezizomycotina</taxon>
        <taxon>Eurotiomycetes</taxon>
        <taxon>Chaetothyriomycetidae</taxon>
        <taxon>Chaetothyriales</taxon>
        <taxon>Herpotrichiellaceae</taxon>
        <taxon>Fonsecaea</taxon>
    </lineage>
</organism>
<dbReference type="OrthoDB" id="3766406at2759"/>
<evidence type="ECO:0000259" key="3">
    <source>
        <dbReference type="PROSITE" id="PS50181"/>
    </source>
</evidence>
<feature type="domain" description="F-box" evidence="3">
    <location>
        <begin position="44"/>
        <end position="91"/>
    </location>
</feature>
<sequence>MTAKQKFRMLHVFRSAQKIFKITAPADARIKGTAESAINTSNLRSLLLNLPNELLFRITSFLEDEYQLLLRICCRQLHLLLRGLDPKLCDLSTKLRFYKCLEPDYPEYLPCLVCGIMFKWRSPLMYVCCPREGQHQTMSKWTSAVYEYWYLAGTIDIRMSRLFIGSILRAHERGERYGYPVPSLRSSGLHRNGVLSQNDARMIGGELVLATRWELDADLRMEWKEQVKLLFWASCLHWRTNGWHHKISALLKGASTNTMTLKRAGLDSRDSYEDSWAAKVAKMNREGLSPNGKYGFPVPTTMGACEQTNEWTSSWEKSFSTLVSKMFNFEQEIHAGMQQMHQVIQHQVVPSLLRPLETGGREIQPTIVHGDIWNGNTSVDATTGKPVIFDASGMYAHNEYEFSALNQPRHRIYRSYIGDYQKHFPVSAPEENIEDRLILYRLRFNLYQHAP</sequence>
<evidence type="ECO:0000256" key="2">
    <source>
        <dbReference type="ARBA" id="ARBA00048655"/>
    </source>
</evidence>
<keyword evidence="5" id="KW-1185">Reference proteome</keyword>
<dbReference type="InterPro" id="IPR001810">
    <property type="entry name" value="F-box_dom"/>
</dbReference>
<dbReference type="AlphaFoldDB" id="A0A0D2GT27"/>
<name>A0A0D2GT27_9EURO</name>
<dbReference type="GeneID" id="25302897"/>
<evidence type="ECO:0000313" key="5">
    <source>
        <dbReference type="Proteomes" id="UP000053029"/>
    </source>
</evidence>
<dbReference type="Gene3D" id="3.90.1200.10">
    <property type="match status" value="1"/>
</dbReference>